<dbReference type="Pfam" id="PF16064">
    <property type="entry name" value="DUF4806"/>
    <property type="match status" value="1"/>
</dbReference>
<feature type="compositionally biased region" description="Polar residues" evidence="2">
    <location>
        <begin position="216"/>
        <end position="232"/>
    </location>
</feature>
<evidence type="ECO:0000259" key="3">
    <source>
        <dbReference type="Pfam" id="PF16064"/>
    </source>
</evidence>
<gene>
    <name evidence="4" type="ORF">FF38_07507</name>
</gene>
<dbReference type="OrthoDB" id="7988731at2759"/>
<dbReference type="PANTHER" id="PTHR34153:SF2">
    <property type="entry name" value="SI:CH211-262H13.3-RELATED"/>
    <property type="match status" value="1"/>
</dbReference>
<feature type="compositionally biased region" description="Polar residues" evidence="2">
    <location>
        <begin position="245"/>
        <end position="258"/>
    </location>
</feature>
<feature type="coiled-coil region" evidence="1">
    <location>
        <begin position="46"/>
        <end position="91"/>
    </location>
</feature>
<comment type="caution">
    <text evidence="4">The sequence shown here is derived from an EMBL/GenBank/DDBJ whole genome shotgun (WGS) entry which is preliminary data.</text>
</comment>
<protein>
    <recommendedName>
        <fullName evidence="3">DUF4806 domain-containing protein</fullName>
    </recommendedName>
</protein>
<evidence type="ECO:0000313" key="4">
    <source>
        <dbReference type="EMBL" id="KNC33281.1"/>
    </source>
</evidence>
<keyword evidence="1" id="KW-0175">Coiled coil</keyword>
<accession>A0A0L0CLY7</accession>
<reference evidence="4 5" key="1">
    <citation type="journal article" date="2015" name="Nat. Commun.">
        <title>Lucilia cuprina genome unlocks parasitic fly biology to underpin future interventions.</title>
        <authorList>
            <person name="Anstead C.A."/>
            <person name="Korhonen P.K."/>
            <person name="Young N.D."/>
            <person name="Hall R.S."/>
            <person name="Jex A.R."/>
            <person name="Murali S.C."/>
            <person name="Hughes D.S."/>
            <person name="Lee S.F."/>
            <person name="Perry T."/>
            <person name="Stroehlein A.J."/>
            <person name="Ansell B.R."/>
            <person name="Breugelmans B."/>
            <person name="Hofmann A."/>
            <person name="Qu J."/>
            <person name="Dugan S."/>
            <person name="Lee S.L."/>
            <person name="Chao H."/>
            <person name="Dinh H."/>
            <person name="Han Y."/>
            <person name="Doddapaneni H.V."/>
            <person name="Worley K.C."/>
            <person name="Muzny D.M."/>
            <person name="Ioannidis P."/>
            <person name="Waterhouse R.M."/>
            <person name="Zdobnov E.M."/>
            <person name="James P.J."/>
            <person name="Bagnall N.H."/>
            <person name="Kotze A.C."/>
            <person name="Gibbs R.A."/>
            <person name="Richards S."/>
            <person name="Batterham P."/>
            <person name="Gasser R.B."/>
        </authorList>
    </citation>
    <scope>NUCLEOTIDE SEQUENCE [LARGE SCALE GENOMIC DNA]</scope>
    <source>
        <strain evidence="4 5">LS</strain>
        <tissue evidence="4">Full body</tissue>
    </source>
</reference>
<keyword evidence="5" id="KW-1185">Reference proteome</keyword>
<dbReference type="AlphaFoldDB" id="A0A0L0CLY7"/>
<evidence type="ECO:0000256" key="1">
    <source>
        <dbReference type="SAM" id="Coils"/>
    </source>
</evidence>
<evidence type="ECO:0000256" key="2">
    <source>
        <dbReference type="SAM" id="MobiDB-lite"/>
    </source>
</evidence>
<organism evidence="4 5">
    <name type="scientific">Lucilia cuprina</name>
    <name type="common">Green bottle fly</name>
    <name type="synonym">Australian sheep blowfly</name>
    <dbReference type="NCBI Taxonomy" id="7375"/>
    <lineage>
        <taxon>Eukaryota</taxon>
        <taxon>Metazoa</taxon>
        <taxon>Ecdysozoa</taxon>
        <taxon>Arthropoda</taxon>
        <taxon>Hexapoda</taxon>
        <taxon>Insecta</taxon>
        <taxon>Pterygota</taxon>
        <taxon>Neoptera</taxon>
        <taxon>Endopterygota</taxon>
        <taxon>Diptera</taxon>
        <taxon>Brachycera</taxon>
        <taxon>Muscomorpha</taxon>
        <taxon>Oestroidea</taxon>
        <taxon>Calliphoridae</taxon>
        <taxon>Luciliinae</taxon>
        <taxon>Lucilia</taxon>
    </lineage>
</organism>
<dbReference type="Proteomes" id="UP000037069">
    <property type="component" value="Unassembled WGS sequence"/>
</dbReference>
<proteinExistence type="predicted"/>
<sequence length="404" mass="46340">MDELITPELDRVTYQTVDFKMEIDPIETKNENWNPLTEGVDIGETLLNILDEVRSLRERYRKSDEEKQQLIKTLRSEIKQIKNELGGLDANIDPEPKLLPKLPINTLEDLKNFDEKLPLDADLKTEFIKFLKRFSGHNFIVFLRAGLRAIVTDELAINLTWRGTQEKPSIQCFTTFVLLREICLSKYPEANHTEINRICQQHFLHARDRVGRKNKGNASPKTSTTPTFSGSSRKVRPITPVNLDPVSSSPLAETNLLDSDSAPPSPETILFDPLPTPPSKTVVSLPKLPFKTLQSLEEFDDQLLDNKKLEKLLKQYINKISGRDHAKFIRGAYKAILIDEVATKLSWRGTKEKQSIQEFNIFLVIRDLCYARYPKITNSDINKVCHQHFLHAKDRLKKKANVSI</sequence>
<feature type="domain" description="DUF4806" evidence="3">
    <location>
        <begin position="101"/>
        <end position="176"/>
    </location>
</feature>
<dbReference type="EMBL" id="JRES01000206">
    <property type="protein sequence ID" value="KNC33281.1"/>
    <property type="molecule type" value="Genomic_DNA"/>
</dbReference>
<name>A0A0L0CLY7_LUCCU</name>
<dbReference type="InterPro" id="IPR032071">
    <property type="entry name" value="DUF4806"/>
</dbReference>
<dbReference type="PANTHER" id="PTHR34153">
    <property type="entry name" value="SI:CH211-262H13.3-RELATED-RELATED"/>
    <property type="match status" value="1"/>
</dbReference>
<evidence type="ECO:0000313" key="5">
    <source>
        <dbReference type="Proteomes" id="UP000037069"/>
    </source>
</evidence>
<feature type="region of interest" description="Disordered" evidence="2">
    <location>
        <begin position="209"/>
        <end position="273"/>
    </location>
</feature>